<name>A0A7T8IW19_9CAUD</name>
<evidence type="ECO:0000313" key="1">
    <source>
        <dbReference type="EMBL" id="QQO90154.1"/>
    </source>
</evidence>
<dbReference type="EMBL" id="MW366843">
    <property type="protein sequence ID" value="QQO90154.1"/>
    <property type="molecule type" value="Genomic_DNA"/>
</dbReference>
<protein>
    <submittedName>
        <fullName evidence="1">Uncharacterized protein</fullName>
    </submittedName>
</protein>
<proteinExistence type="predicted"/>
<evidence type="ECO:0000313" key="2">
    <source>
        <dbReference type="Proteomes" id="UP000596123"/>
    </source>
</evidence>
<gene>
    <name evidence="1" type="ORF">pEaSNUABM5_00012</name>
</gene>
<organism evidence="1 2">
    <name type="scientific">Erwinia phage pEa_SNUABM_5</name>
    <dbReference type="NCBI Taxonomy" id="2797313"/>
    <lineage>
        <taxon>Viruses</taxon>
        <taxon>Duplodnaviria</taxon>
        <taxon>Heunggongvirae</taxon>
        <taxon>Uroviricota</taxon>
        <taxon>Caudoviricetes</taxon>
        <taxon>Rivsvirus</taxon>
        <taxon>Rivsvirus SNUABM5</taxon>
    </lineage>
</organism>
<dbReference type="Proteomes" id="UP000596123">
    <property type="component" value="Segment"/>
</dbReference>
<sequence>MNNTIRGFDWIFFGDGTDTGQHTIKTVEVDPQRRRVELEISNGSLVPVITALQENSIIYAQADEGLYRIEYHCSFKHLDASCFPHNRRRVSLGLVVLTFLPGQTTHDKIIN</sequence>
<reference evidence="1 2" key="1">
    <citation type="submission" date="2020-12" db="EMBL/GenBank/DDBJ databases">
        <title>Complete genome sequence of Erwinia phage pEa_SNUABM_5.</title>
        <authorList>
            <person name="Kim S.G."/>
            <person name="Lee S.B."/>
            <person name="Kwon J."/>
            <person name="Park S.C."/>
        </authorList>
    </citation>
    <scope>NUCLEOTIDE SEQUENCE [LARGE SCALE GENOMIC DNA]</scope>
</reference>
<accession>A0A7T8IW19</accession>
<keyword evidence="2" id="KW-1185">Reference proteome</keyword>